<keyword evidence="1" id="KW-0812">Transmembrane</keyword>
<protein>
    <recommendedName>
        <fullName evidence="4">NADH dehydrogenase subunit 6</fullName>
    </recommendedName>
</protein>
<dbReference type="EMBL" id="JAWWNJ010000131">
    <property type="protein sequence ID" value="KAK6987557.1"/>
    <property type="molecule type" value="Genomic_DNA"/>
</dbReference>
<evidence type="ECO:0000313" key="2">
    <source>
        <dbReference type="EMBL" id="KAK6987557.1"/>
    </source>
</evidence>
<accession>A0AAV9ZM95</accession>
<evidence type="ECO:0008006" key="4">
    <source>
        <dbReference type="Google" id="ProtNLM"/>
    </source>
</evidence>
<keyword evidence="1" id="KW-1133">Transmembrane helix</keyword>
<organism evidence="2 3">
    <name type="scientific">Favolaschia claudopus</name>
    <dbReference type="NCBI Taxonomy" id="2862362"/>
    <lineage>
        <taxon>Eukaryota</taxon>
        <taxon>Fungi</taxon>
        <taxon>Dikarya</taxon>
        <taxon>Basidiomycota</taxon>
        <taxon>Agaricomycotina</taxon>
        <taxon>Agaricomycetes</taxon>
        <taxon>Agaricomycetidae</taxon>
        <taxon>Agaricales</taxon>
        <taxon>Marasmiineae</taxon>
        <taxon>Mycenaceae</taxon>
        <taxon>Favolaschia</taxon>
    </lineage>
</organism>
<keyword evidence="3" id="KW-1185">Reference proteome</keyword>
<sequence>MSCRGMSCSSPSVLSCFLLFYVLALGSGFLAFWGCSLAPFMFLCFFLLGLPFLGCLRGGVLSELSIGVEGKGRQCDGWIGKSRGYGCD</sequence>
<gene>
    <name evidence="2" type="ORF">R3P38DRAFT_3101778</name>
</gene>
<name>A0AAV9ZM95_9AGAR</name>
<feature type="transmembrane region" description="Helical" evidence="1">
    <location>
        <begin position="12"/>
        <end position="33"/>
    </location>
</feature>
<proteinExistence type="predicted"/>
<evidence type="ECO:0000256" key="1">
    <source>
        <dbReference type="SAM" id="Phobius"/>
    </source>
</evidence>
<comment type="caution">
    <text evidence="2">The sequence shown here is derived from an EMBL/GenBank/DDBJ whole genome shotgun (WGS) entry which is preliminary data.</text>
</comment>
<dbReference type="PROSITE" id="PS51257">
    <property type="entry name" value="PROKAR_LIPOPROTEIN"/>
    <property type="match status" value="1"/>
</dbReference>
<reference evidence="2 3" key="1">
    <citation type="journal article" date="2024" name="J Genomics">
        <title>Draft genome sequencing and assembly of Favolaschia claudopus CIRM-BRFM 2984 isolated from oak limbs.</title>
        <authorList>
            <person name="Navarro D."/>
            <person name="Drula E."/>
            <person name="Chaduli D."/>
            <person name="Cazenave R."/>
            <person name="Ahrendt S."/>
            <person name="Wang J."/>
            <person name="Lipzen A."/>
            <person name="Daum C."/>
            <person name="Barry K."/>
            <person name="Grigoriev I.V."/>
            <person name="Favel A."/>
            <person name="Rosso M.N."/>
            <person name="Martin F."/>
        </authorList>
    </citation>
    <scope>NUCLEOTIDE SEQUENCE [LARGE SCALE GENOMIC DNA]</scope>
    <source>
        <strain evidence="2 3">CIRM-BRFM 2984</strain>
    </source>
</reference>
<evidence type="ECO:0000313" key="3">
    <source>
        <dbReference type="Proteomes" id="UP001362999"/>
    </source>
</evidence>
<feature type="transmembrane region" description="Helical" evidence="1">
    <location>
        <begin position="39"/>
        <end position="56"/>
    </location>
</feature>
<dbReference type="AlphaFoldDB" id="A0AAV9ZM95"/>
<dbReference type="Proteomes" id="UP001362999">
    <property type="component" value="Unassembled WGS sequence"/>
</dbReference>
<keyword evidence="1" id="KW-0472">Membrane</keyword>